<proteinExistence type="predicted"/>
<dbReference type="Proteomes" id="UP000070163">
    <property type="component" value="Unassembled WGS sequence"/>
</dbReference>
<evidence type="ECO:0000313" key="1">
    <source>
        <dbReference type="EMBL" id="KXA88925.1"/>
    </source>
</evidence>
<accession>A0A133U412</accession>
<organism evidence="1 2">
    <name type="scientific">candidate division MSBL1 archaeon SCGC-AAA259A05</name>
    <dbReference type="NCBI Taxonomy" id="1698259"/>
    <lineage>
        <taxon>Archaea</taxon>
        <taxon>Methanobacteriati</taxon>
        <taxon>Methanobacteriota</taxon>
        <taxon>candidate division MSBL1</taxon>
    </lineage>
</organism>
<sequence length="178" mass="19327">MGERALGIGLGLLTVALWICPIVAAFGSHGWDLKETLMPSETQVSEIKNKVEGLVVEDISEESVTVMNDEVNLTTNEFGIFVELDSPFTVSGKLLNISMKVSCESHDVLLGSGKMRENVVDLPASGTATFYLVGNLTPEGSRHIETFHEGNLPEVSVTGFLVELELYGVNVKVEKEED</sequence>
<keyword evidence="2" id="KW-1185">Reference proteome</keyword>
<evidence type="ECO:0000313" key="2">
    <source>
        <dbReference type="Proteomes" id="UP000070163"/>
    </source>
</evidence>
<protein>
    <submittedName>
        <fullName evidence="1">Uncharacterized protein</fullName>
    </submittedName>
</protein>
<dbReference type="EMBL" id="LHXJ01000111">
    <property type="protein sequence ID" value="KXA88925.1"/>
    <property type="molecule type" value="Genomic_DNA"/>
</dbReference>
<gene>
    <name evidence="1" type="ORF">AKJ57_06105</name>
</gene>
<reference evidence="1 2" key="1">
    <citation type="journal article" date="2016" name="Sci. Rep.">
        <title>Metabolic traits of an uncultured archaeal lineage -MSBL1- from brine pools of the Red Sea.</title>
        <authorList>
            <person name="Mwirichia R."/>
            <person name="Alam I."/>
            <person name="Rashid M."/>
            <person name="Vinu M."/>
            <person name="Ba-Alawi W."/>
            <person name="Anthony Kamau A."/>
            <person name="Kamanda Ngugi D."/>
            <person name="Goker M."/>
            <person name="Klenk H.P."/>
            <person name="Bajic V."/>
            <person name="Stingl U."/>
        </authorList>
    </citation>
    <scope>NUCLEOTIDE SEQUENCE [LARGE SCALE GENOMIC DNA]</scope>
    <source>
        <strain evidence="1">SCGC-AAA259A05</strain>
    </source>
</reference>
<dbReference type="AlphaFoldDB" id="A0A133U412"/>
<comment type="caution">
    <text evidence="1">The sequence shown here is derived from an EMBL/GenBank/DDBJ whole genome shotgun (WGS) entry which is preliminary data.</text>
</comment>
<name>A0A133U412_9EURY</name>